<comment type="catalytic activity">
    <reaction evidence="11">
        <text>tRNA(Arg) + L-arginine + ATP = L-arginyl-tRNA(Arg) + AMP + diphosphate</text>
        <dbReference type="Rhea" id="RHEA:20301"/>
        <dbReference type="Rhea" id="RHEA-COMP:9658"/>
        <dbReference type="Rhea" id="RHEA-COMP:9673"/>
        <dbReference type="ChEBI" id="CHEBI:30616"/>
        <dbReference type="ChEBI" id="CHEBI:32682"/>
        <dbReference type="ChEBI" id="CHEBI:33019"/>
        <dbReference type="ChEBI" id="CHEBI:78442"/>
        <dbReference type="ChEBI" id="CHEBI:78513"/>
        <dbReference type="ChEBI" id="CHEBI:456215"/>
        <dbReference type="EC" id="6.1.1.19"/>
    </reaction>
</comment>
<dbReference type="InParanoid" id="C1FDG1"/>
<dbReference type="InterPro" id="IPR035684">
    <property type="entry name" value="ArgRS_core"/>
</dbReference>
<evidence type="ECO:0000256" key="12">
    <source>
        <dbReference type="RuleBase" id="RU363038"/>
    </source>
</evidence>
<dbReference type="SMART" id="SM00836">
    <property type="entry name" value="DALR_1"/>
    <property type="match status" value="1"/>
</dbReference>
<evidence type="ECO:0000256" key="5">
    <source>
        <dbReference type="ARBA" id="ARBA00022490"/>
    </source>
</evidence>
<evidence type="ECO:0000256" key="7">
    <source>
        <dbReference type="ARBA" id="ARBA00022741"/>
    </source>
</evidence>
<evidence type="ECO:0000256" key="3">
    <source>
        <dbReference type="ARBA" id="ARBA00011245"/>
    </source>
</evidence>
<evidence type="ECO:0000256" key="11">
    <source>
        <dbReference type="ARBA" id="ARBA00049339"/>
    </source>
</evidence>
<protein>
    <recommendedName>
        <fullName evidence="4">arginine--tRNA ligase</fullName>
        <ecNumber evidence="4">6.1.1.19</ecNumber>
    </recommendedName>
</protein>
<dbReference type="SUPFAM" id="SSF47323">
    <property type="entry name" value="Anticodon-binding domain of a subclass of class I aminoacyl-tRNA synthetases"/>
    <property type="match status" value="1"/>
</dbReference>
<dbReference type="Gene3D" id="3.40.50.620">
    <property type="entry name" value="HUPs"/>
    <property type="match status" value="1"/>
</dbReference>
<dbReference type="PANTHER" id="PTHR11956:SF5">
    <property type="entry name" value="ARGININE--TRNA LIGASE, CYTOPLASMIC"/>
    <property type="match status" value="1"/>
</dbReference>
<dbReference type="Pfam" id="PF03485">
    <property type="entry name" value="Arg_tRNA_synt_N"/>
    <property type="match status" value="1"/>
</dbReference>
<evidence type="ECO:0000256" key="4">
    <source>
        <dbReference type="ARBA" id="ARBA00012837"/>
    </source>
</evidence>
<dbReference type="OrthoDB" id="68056at2759"/>
<keyword evidence="9 12" id="KW-0648">Protein biosynthesis</keyword>
<dbReference type="GeneID" id="8250062"/>
<comment type="similarity">
    <text evidence="2 12">Belongs to the class-I aminoacyl-tRNA synthetase family.</text>
</comment>
<dbReference type="GO" id="GO:0005524">
    <property type="term" value="F:ATP binding"/>
    <property type="evidence" value="ECO:0007669"/>
    <property type="project" value="UniProtKB-KW"/>
</dbReference>
<keyword evidence="7 12" id="KW-0547">Nucleotide-binding</keyword>
<dbReference type="NCBIfam" id="TIGR00456">
    <property type="entry name" value="argS"/>
    <property type="match status" value="1"/>
</dbReference>
<dbReference type="FunCoup" id="C1FDG1">
    <property type="interactions" value="2090"/>
</dbReference>
<feature type="domain" description="DALR anticodon binding" evidence="13">
    <location>
        <begin position="532"/>
        <end position="646"/>
    </location>
</feature>
<dbReference type="PRINTS" id="PR01038">
    <property type="entry name" value="TRNASYNTHARG"/>
</dbReference>
<sequence length="646" mass="71910">MIVSSLCHSRVHCQHSSFVTSLFRRGGVRRRHARHVKVRKCDTLVTSSACNPSTFGSVPTGDGLREIVKAAFSEAVTAVLSRGTLVDVNISECSNNVVGDYQCNSAMPIFAELKQKGDTSFSNPRSLAEAIVEAIPGREHLFAQTSVAGPGFVNVTFSASFLAAGVLDTVVNSTDEKIRIPPQRNMSIPKRAVVDYSSPNIAKASEMHVGHLRSTIIGETICRALESFGVETVRLNHVGDWGTQFGMLLTHLHDMQMGSDFAITDLQEFYKVAKLRFDKDDDFKARAQSAVVRLQAGDVQMRKLWEEICEISRRDFEEIYRVLDISIIERGESFYNEIIPLVLDELVKKGIAVEDQGALCIFGNLESTPLICRKSDGGFNYASTDLAALWQRTTQLEADQIIYVTDVGQSKHFEAIFDAANRAGWLDKKDNTKIRLDHVGFGLVMGEDGKRFRTRSGGTVPLRSLLSEAQSRCLESLQTRSSDLDDKELLEASHIMGIAAVKYADLHNNRSTNYVFSYDRMLDMKGNTAVYLLYTHARISTLLSRAEDQDLTSPAHQMVFTDEKERALAVAILKLPDALRAVVQDLLPSRLCDYAYHLCVAYNEFYSTCKVIGSPEEKSRLILCRATVFSLRRALFVLGITPLHKL</sequence>
<keyword evidence="10 12" id="KW-0030">Aminoacyl-tRNA synthetase</keyword>
<dbReference type="InterPro" id="IPR014729">
    <property type="entry name" value="Rossmann-like_a/b/a_fold"/>
</dbReference>
<dbReference type="GO" id="GO:0006420">
    <property type="term" value="P:arginyl-tRNA aminoacylation"/>
    <property type="evidence" value="ECO:0007669"/>
    <property type="project" value="InterPro"/>
</dbReference>
<accession>C1FDG1</accession>
<dbReference type="SMART" id="SM01016">
    <property type="entry name" value="Arg_tRNA_synt_N"/>
    <property type="match status" value="1"/>
</dbReference>
<dbReference type="Pfam" id="PF00750">
    <property type="entry name" value="tRNA-synt_1d"/>
    <property type="match status" value="1"/>
</dbReference>
<dbReference type="InterPro" id="IPR008909">
    <property type="entry name" value="DALR_anticod-bd"/>
</dbReference>
<dbReference type="EMBL" id="CP001574">
    <property type="protein sequence ID" value="ACO68782.1"/>
    <property type="molecule type" value="Genomic_DNA"/>
</dbReference>
<reference evidence="15 16" key="1">
    <citation type="journal article" date="2009" name="Science">
        <title>Green evolution and dynamic adaptations revealed by genomes of the marine picoeukaryotes Micromonas.</title>
        <authorList>
            <person name="Worden A.Z."/>
            <person name="Lee J.H."/>
            <person name="Mock T."/>
            <person name="Rouze P."/>
            <person name="Simmons M.P."/>
            <person name="Aerts A.L."/>
            <person name="Allen A.E."/>
            <person name="Cuvelier M.L."/>
            <person name="Derelle E."/>
            <person name="Everett M.V."/>
            <person name="Foulon E."/>
            <person name="Grimwood J."/>
            <person name="Gundlach H."/>
            <person name="Henrissat B."/>
            <person name="Napoli C."/>
            <person name="McDonald S.M."/>
            <person name="Parker M.S."/>
            <person name="Rombauts S."/>
            <person name="Salamov A."/>
            <person name="Von Dassow P."/>
            <person name="Badger J.H."/>
            <person name="Coutinho P.M."/>
            <person name="Demir E."/>
            <person name="Dubchak I."/>
            <person name="Gentemann C."/>
            <person name="Eikrem W."/>
            <person name="Gready J.E."/>
            <person name="John U."/>
            <person name="Lanier W."/>
            <person name="Lindquist E.A."/>
            <person name="Lucas S."/>
            <person name="Mayer K.F."/>
            <person name="Moreau H."/>
            <person name="Not F."/>
            <person name="Otillar R."/>
            <person name="Panaud O."/>
            <person name="Pangilinan J."/>
            <person name="Paulsen I."/>
            <person name="Piegu B."/>
            <person name="Poliakov A."/>
            <person name="Robbens S."/>
            <person name="Schmutz J."/>
            <person name="Toulza E."/>
            <person name="Wyss T."/>
            <person name="Zelensky A."/>
            <person name="Zhou K."/>
            <person name="Armbrust E.V."/>
            <person name="Bhattacharya D."/>
            <person name="Goodenough U.W."/>
            <person name="Van de Peer Y."/>
            <person name="Grigoriev I.V."/>
        </authorList>
    </citation>
    <scope>NUCLEOTIDE SEQUENCE [LARGE SCALE GENOMIC DNA]</scope>
    <source>
        <strain evidence="16">RCC299 / NOUM17</strain>
    </source>
</reference>
<name>C1FDG1_MICCC</name>
<dbReference type="Gene3D" id="1.10.730.10">
    <property type="entry name" value="Isoleucyl-tRNA Synthetase, Domain 1"/>
    <property type="match status" value="1"/>
</dbReference>
<comment type="subunit">
    <text evidence="3">Monomer.</text>
</comment>
<proteinExistence type="inferred from homology"/>
<dbReference type="HAMAP" id="MF_00123">
    <property type="entry name" value="Arg_tRNA_synth"/>
    <property type="match status" value="1"/>
</dbReference>
<dbReference type="KEGG" id="mis:MICPUN_112725"/>
<dbReference type="SUPFAM" id="SSF55190">
    <property type="entry name" value="Arginyl-tRNA synthetase (ArgRS), N-terminal 'additional' domain"/>
    <property type="match status" value="1"/>
</dbReference>
<dbReference type="GO" id="GO:0004814">
    <property type="term" value="F:arginine-tRNA ligase activity"/>
    <property type="evidence" value="ECO:0007669"/>
    <property type="project" value="UniProtKB-EC"/>
</dbReference>
<keyword evidence="16" id="KW-1185">Reference proteome</keyword>
<dbReference type="InterPro" id="IPR009080">
    <property type="entry name" value="tRNAsynth_Ia_anticodon-bd"/>
</dbReference>
<keyword evidence="5" id="KW-0963">Cytoplasm</keyword>
<dbReference type="OMA" id="NKPLHLG"/>
<comment type="subcellular location">
    <subcellularLocation>
        <location evidence="1">Cytoplasm</location>
    </subcellularLocation>
</comment>
<dbReference type="InterPro" id="IPR001278">
    <property type="entry name" value="Arg-tRNA-ligase"/>
</dbReference>
<dbReference type="InterPro" id="IPR005148">
    <property type="entry name" value="Arg-tRNA-synth_N"/>
</dbReference>
<dbReference type="Gene3D" id="3.30.1360.70">
    <property type="entry name" value="Arginyl tRNA synthetase N-terminal domain"/>
    <property type="match status" value="1"/>
</dbReference>
<dbReference type="eggNOG" id="KOG4426">
    <property type="taxonomic scope" value="Eukaryota"/>
</dbReference>
<evidence type="ECO:0000259" key="14">
    <source>
        <dbReference type="SMART" id="SM01016"/>
    </source>
</evidence>
<evidence type="ECO:0000256" key="1">
    <source>
        <dbReference type="ARBA" id="ARBA00004496"/>
    </source>
</evidence>
<feature type="domain" description="Arginyl tRNA synthetase N-terminal" evidence="14">
    <location>
        <begin position="66"/>
        <end position="157"/>
    </location>
</feature>
<evidence type="ECO:0000313" key="15">
    <source>
        <dbReference type="EMBL" id="ACO68782.1"/>
    </source>
</evidence>
<dbReference type="CDD" id="cd00671">
    <property type="entry name" value="ArgRS_core"/>
    <property type="match status" value="1"/>
</dbReference>
<dbReference type="SUPFAM" id="SSF52374">
    <property type="entry name" value="Nucleotidylyl transferase"/>
    <property type="match status" value="1"/>
</dbReference>
<gene>
    <name evidence="15" type="primary">ARGS</name>
    <name evidence="15" type="ORF">MICPUN_112725</name>
</gene>
<evidence type="ECO:0000259" key="13">
    <source>
        <dbReference type="SMART" id="SM00836"/>
    </source>
</evidence>
<evidence type="ECO:0000256" key="2">
    <source>
        <dbReference type="ARBA" id="ARBA00005594"/>
    </source>
</evidence>
<dbReference type="EC" id="6.1.1.19" evidence="4"/>
<dbReference type="FunFam" id="1.10.730.10:FF:000006">
    <property type="entry name" value="Arginyl-tRNA synthetase 2, mitochondrial"/>
    <property type="match status" value="1"/>
</dbReference>
<evidence type="ECO:0000256" key="10">
    <source>
        <dbReference type="ARBA" id="ARBA00023146"/>
    </source>
</evidence>
<organism evidence="15 16">
    <name type="scientific">Micromonas commoda (strain RCC299 / NOUM17 / CCMP2709)</name>
    <name type="common">Picoplanktonic green alga</name>
    <dbReference type="NCBI Taxonomy" id="296587"/>
    <lineage>
        <taxon>Eukaryota</taxon>
        <taxon>Viridiplantae</taxon>
        <taxon>Chlorophyta</taxon>
        <taxon>Mamiellophyceae</taxon>
        <taxon>Mamiellales</taxon>
        <taxon>Mamiellaceae</taxon>
        <taxon>Micromonas</taxon>
    </lineage>
</organism>
<dbReference type="RefSeq" id="XP_002507524.1">
    <property type="nucleotide sequence ID" value="XM_002507478.1"/>
</dbReference>
<keyword evidence="8 12" id="KW-0067">ATP-binding</keyword>
<dbReference type="Pfam" id="PF05746">
    <property type="entry name" value="DALR_1"/>
    <property type="match status" value="1"/>
</dbReference>
<dbReference type="GO" id="GO:0005737">
    <property type="term" value="C:cytoplasm"/>
    <property type="evidence" value="ECO:0007669"/>
    <property type="project" value="UniProtKB-SubCell"/>
</dbReference>
<evidence type="ECO:0000256" key="6">
    <source>
        <dbReference type="ARBA" id="ARBA00022598"/>
    </source>
</evidence>
<evidence type="ECO:0000313" key="16">
    <source>
        <dbReference type="Proteomes" id="UP000002009"/>
    </source>
</evidence>
<keyword evidence="6 12" id="KW-0436">Ligase</keyword>
<dbReference type="AlphaFoldDB" id="C1FDG1"/>
<dbReference type="Proteomes" id="UP000002009">
    <property type="component" value="Chromosome 1"/>
</dbReference>
<evidence type="ECO:0000256" key="9">
    <source>
        <dbReference type="ARBA" id="ARBA00022917"/>
    </source>
</evidence>
<dbReference type="FunFam" id="3.40.50.620:FF:000116">
    <property type="entry name" value="Arginine--tRNA ligase"/>
    <property type="match status" value="1"/>
</dbReference>
<evidence type="ECO:0000256" key="8">
    <source>
        <dbReference type="ARBA" id="ARBA00022840"/>
    </source>
</evidence>
<dbReference type="InterPro" id="IPR036695">
    <property type="entry name" value="Arg-tRNA-synth_N_sf"/>
</dbReference>
<dbReference type="PANTHER" id="PTHR11956">
    <property type="entry name" value="ARGINYL-TRNA SYNTHETASE"/>
    <property type="match status" value="1"/>
</dbReference>
<dbReference type="STRING" id="296587.C1FDG1"/>